<sequence length="111" mass="12257">MNKKNLLIGLLTIAVESAISYAVASYFNVRFIEVMFFIGFACACIIFYFSSGGGWTSRYSSVQASAQTGIMQKRESFTYRVGPVFLASALFSAIGLVFFLLLITEVIPPRI</sequence>
<protein>
    <recommendedName>
        <fullName evidence="4">DUF3899 domain-containing protein</fullName>
    </recommendedName>
</protein>
<accession>A0ABQ5NKZ8</accession>
<dbReference type="EMBL" id="BRZA01000002">
    <property type="protein sequence ID" value="GLC88964.1"/>
    <property type="molecule type" value="Genomic_DNA"/>
</dbReference>
<keyword evidence="1" id="KW-0812">Transmembrane</keyword>
<comment type="caution">
    <text evidence="2">The sequence shown here is derived from an EMBL/GenBank/DDBJ whole genome shotgun (WGS) entry which is preliminary data.</text>
</comment>
<gene>
    <name evidence="2" type="ORF">LYSBPC_20910</name>
</gene>
<organism evidence="2 3">
    <name type="scientific">Lysinibacillus piscis</name>
    <dbReference type="NCBI Taxonomy" id="2518931"/>
    <lineage>
        <taxon>Bacteria</taxon>
        <taxon>Bacillati</taxon>
        <taxon>Bacillota</taxon>
        <taxon>Bacilli</taxon>
        <taxon>Bacillales</taxon>
        <taxon>Bacillaceae</taxon>
        <taxon>Lysinibacillus</taxon>
    </lineage>
</organism>
<evidence type="ECO:0000313" key="2">
    <source>
        <dbReference type="EMBL" id="GLC88964.1"/>
    </source>
</evidence>
<evidence type="ECO:0000256" key="1">
    <source>
        <dbReference type="SAM" id="Phobius"/>
    </source>
</evidence>
<evidence type="ECO:0000313" key="3">
    <source>
        <dbReference type="Proteomes" id="UP001065593"/>
    </source>
</evidence>
<keyword evidence="1" id="KW-1133">Transmembrane helix</keyword>
<dbReference type="RefSeq" id="WP_264988714.1">
    <property type="nucleotide sequence ID" value="NZ_BRZA01000002.1"/>
</dbReference>
<keyword evidence="3" id="KW-1185">Reference proteome</keyword>
<keyword evidence="1" id="KW-0472">Membrane</keyword>
<evidence type="ECO:0008006" key="4">
    <source>
        <dbReference type="Google" id="ProtNLM"/>
    </source>
</evidence>
<dbReference type="Proteomes" id="UP001065593">
    <property type="component" value="Unassembled WGS sequence"/>
</dbReference>
<feature type="transmembrane region" description="Helical" evidence="1">
    <location>
        <begin position="34"/>
        <end position="56"/>
    </location>
</feature>
<reference evidence="2" key="1">
    <citation type="submission" date="2022-08" db="EMBL/GenBank/DDBJ databases">
        <title>Draft genome sequence of Lysinibacillus sp. strain KH24.</title>
        <authorList>
            <person name="Kanbe H."/>
            <person name="Itoh H."/>
        </authorList>
    </citation>
    <scope>NUCLEOTIDE SEQUENCE</scope>
    <source>
        <strain evidence="2">KH24</strain>
    </source>
</reference>
<feature type="transmembrane region" description="Helical" evidence="1">
    <location>
        <begin position="77"/>
        <end position="103"/>
    </location>
</feature>
<name>A0ABQ5NKZ8_9BACI</name>
<proteinExistence type="predicted"/>